<dbReference type="Pfam" id="PF14081">
    <property type="entry name" value="DUF4262"/>
    <property type="match status" value="1"/>
</dbReference>
<protein>
    <submittedName>
        <fullName evidence="1">DUF4262 domain-containing protein</fullName>
    </submittedName>
</protein>
<keyword evidence="2" id="KW-1185">Reference proteome</keyword>
<sequence length="169" mass="19470">MSLKGKPQADPLDQSYLDKIEKYGHAVMSVADRVDEPTGEPNFSYSTGAYESYGAPELIIFGLSSDMHHRIINEFYFRWNDGTQFILGEEVTEFLEGYPVVFVEAGDRAALDYMNFTRWYYEGEPFPVWQIFWPGVNSRKFPWEEDCPKEIIDAQPDLTAQGFANLRKA</sequence>
<proteinExistence type="predicted"/>
<name>A0ABW4MF57_9SPHN</name>
<dbReference type="InterPro" id="IPR025358">
    <property type="entry name" value="DUF4262"/>
</dbReference>
<evidence type="ECO:0000313" key="2">
    <source>
        <dbReference type="Proteomes" id="UP001597215"/>
    </source>
</evidence>
<accession>A0ABW4MF57</accession>
<evidence type="ECO:0000313" key="1">
    <source>
        <dbReference type="EMBL" id="MFD1767570.1"/>
    </source>
</evidence>
<gene>
    <name evidence="1" type="ORF">ACFSAG_12040</name>
</gene>
<comment type="caution">
    <text evidence="1">The sequence shown here is derived from an EMBL/GenBank/DDBJ whole genome shotgun (WGS) entry which is preliminary data.</text>
</comment>
<dbReference type="EMBL" id="JBHUEL010000010">
    <property type="protein sequence ID" value="MFD1767570.1"/>
    <property type="molecule type" value="Genomic_DNA"/>
</dbReference>
<organism evidence="1 2">
    <name type="scientific">Sphingorhabdus buctiana</name>
    <dbReference type="NCBI Taxonomy" id="1508805"/>
    <lineage>
        <taxon>Bacteria</taxon>
        <taxon>Pseudomonadati</taxon>
        <taxon>Pseudomonadota</taxon>
        <taxon>Alphaproteobacteria</taxon>
        <taxon>Sphingomonadales</taxon>
        <taxon>Sphingomonadaceae</taxon>
        <taxon>Sphingorhabdus</taxon>
    </lineage>
</organism>
<dbReference type="Proteomes" id="UP001597215">
    <property type="component" value="Unassembled WGS sequence"/>
</dbReference>
<reference evidence="2" key="1">
    <citation type="journal article" date="2019" name="Int. J. Syst. Evol. Microbiol.">
        <title>The Global Catalogue of Microorganisms (GCM) 10K type strain sequencing project: providing services to taxonomists for standard genome sequencing and annotation.</title>
        <authorList>
            <consortium name="The Broad Institute Genomics Platform"/>
            <consortium name="The Broad Institute Genome Sequencing Center for Infectious Disease"/>
            <person name="Wu L."/>
            <person name="Ma J."/>
        </authorList>
    </citation>
    <scope>NUCLEOTIDE SEQUENCE [LARGE SCALE GENOMIC DNA]</scope>
    <source>
        <strain evidence="2">CGMCC 1.12449</strain>
    </source>
</reference>
<dbReference type="RefSeq" id="WP_381515103.1">
    <property type="nucleotide sequence ID" value="NZ_JBHUEL010000010.1"/>
</dbReference>